<dbReference type="PaxDb" id="6239-R08A2.9"/>
<dbReference type="AlphaFoldDB" id="H2FLM0"/>
<dbReference type="AGR" id="WB:WBGene00219318"/>
<reference evidence="1 2" key="1">
    <citation type="journal article" date="1998" name="Science">
        <title>Genome sequence of the nematode C. elegans: a platform for investigating biology.</title>
        <authorList>
            <consortium name="The C. elegans sequencing consortium"/>
            <person name="Sulson J.E."/>
            <person name="Waterston R."/>
        </authorList>
    </citation>
    <scope>NUCLEOTIDE SEQUENCE [LARGE SCALE GENOMIC DNA]</scope>
    <source>
        <strain evidence="1 2">Bristol N2</strain>
    </source>
</reference>
<dbReference type="Bgee" id="WBGene00219318">
    <property type="expression patterns" value="Expressed in larva"/>
</dbReference>
<dbReference type="InParanoid" id="H2FLM0"/>
<dbReference type="HOGENOM" id="CLU_3108413_0_0_1"/>
<evidence type="ECO:0000313" key="2">
    <source>
        <dbReference type="Proteomes" id="UP000001940"/>
    </source>
</evidence>
<evidence type="ECO:0000313" key="1">
    <source>
        <dbReference type="EMBL" id="CCF23364.2"/>
    </source>
</evidence>
<evidence type="ECO:0000313" key="3">
    <source>
        <dbReference type="WormBase" id="R08A2.9"/>
    </source>
</evidence>
<protein>
    <submittedName>
        <fullName evidence="1">Uncharacterized protein</fullName>
    </submittedName>
</protein>
<dbReference type="SMR" id="H2FLM0"/>
<accession>H2FLM0</accession>
<dbReference type="CTD" id="13216656"/>
<gene>
    <name evidence="1" type="ORF">CELE_R08A2.9</name>
    <name evidence="1 3" type="ORF">R08A2.9</name>
</gene>
<dbReference type="GeneID" id="13216656"/>
<dbReference type="KEGG" id="cel:CELE_R08A2.9"/>
<keyword evidence="2" id="KW-1185">Reference proteome</keyword>
<dbReference type="Proteomes" id="UP000001940">
    <property type="component" value="Chromosome V"/>
</dbReference>
<proteinExistence type="predicted"/>
<organism evidence="1 2">
    <name type="scientific">Caenorhabditis elegans</name>
    <dbReference type="NCBI Taxonomy" id="6239"/>
    <lineage>
        <taxon>Eukaryota</taxon>
        <taxon>Metazoa</taxon>
        <taxon>Ecdysozoa</taxon>
        <taxon>Nematoda</taxon>
        <taxon>Chromadorea</taxon>
        <taxon>Rhabditida</taxon>
        <taxon>Rhabditina</taxon>
        <taxon>Rhabditomorpha</taxon>
        <taxon>Rhabditoidea</taxon>
        <taxon>Rhabditidae</taxon>
        <taxon>Peloderinae</taxon>
        <taxon>Caenorhabditis</taxon>
    </lineage>
</organism>
<name>H2FLM0_CAEEL</name>
<dbReference type="RefSeq" id="NP_001256615.2">
    <property type="nucleotide sequence ID" value="NM_001269686.2"/>
</dbReference>
<sequence>MWRLLDSLLRCRTKGSEEEQTSDDPVIEQEEELVQSTDASMRWLLAMFQLA</sequence>
<dbReference type="STRING" id="6239.R08A2.9.1"/>
<dbReference type="EMBL" id="BX284605">
    <property type="protein sequence ID" value="CCF23364.2"/>
    <property type="molecule type" value="Genomic_DNA"/>
</dbReference>
<dbReference type="WormBase" id="R08A2.9">
    <property type="protein sequence ID" value="CE47980"/>
    <property type="gene ID" value="WBGene00219318"/>
</dbReference>